<keyword evidence="2" id="KW-1185">Reference proteome</keyword>
<protein>
    <submittedName>
        <fullName evidence="1">Uncharacterized protein</fullName>
    </submittedName>
</protein>
<proteinExistence type="predicted"/>
<evidence type="ECO:0000313" key="1">
    <source>
        <dbReference type="EMBL" id="OON79626.1"/>
    </source>
</evidence>
<dbReference type="AlphaFoldDB" id="A0A1V4A8U6"/>
<organism evidence="1 2">
    <name type="scientific">Streptomyces tsukubensis</name>
    <dbReference type="NCBI Taxonomy" id="83656"/>
    <lineage>
        <taxon>Bacteria</taxon>
        <taxon>Bacillati</taxon>
        <taxon>Actinomycetota</taxon>
        <taxon>Actinomycetes</taxon>
        <taxon>Kitasatosporales</taxon>
        <taxon>Streptomycetaceae</taxon>
        <taxon>Streptomyces</taxon>
    </lineage>
</organism>
<dbReference type="InterPro" id="IPR021739">
    <property type="entry name" value="SaV-like"/>
</dbReference>
<accession>A0A1V4A8U6</accession>
<dbReference type="RefSeq" id="WP_077968070.1">
    <property type="nucleotide sequence ID" value="NZ_CP045178.1"/>
</dbReference>
<gene>
    <name evidence="1" type="ORF">B1H18_13715</name>
</gene>
<sequence>MVDDPVLFAWLLDGLETIDITSNFGFVRGNARTYLFRADFKRRTGEDLKKERWYIDHEIKLFEAEAGQ</sequence>
<dbReference type="OrthoDB" id="1684418at2"/>
<comment type="caution">
    <text evidence="1">The sequence shown here is derived from an EMBL/GenBank/DDBJ whole genome shotgun (WGS) entry which is preliminary data.</text>
</comment>
<evidence type="ECO:0000313" key="2">
    <source>
        <dbReference type="Proteomes" id="UP000190539"/>
    </source>
</evidence>
<reference evidence="1 2" key="1">
    <citation type="submission" date="2017-02" db="EMBL/GenBank/DDBJ databases">
        <title>Draft Genome Sequence of Streptomyces tsukubaensis F601, a Producer of the immunosuppressant tacrolimus FK506.</title>
        <authorList>
            <person name="Zong G."/>
            <person name="Zhong C."/>
            <person name="Fu J."/>
            <person name="Qin R."/>
            <person name="Cao G."/>
        </authorList>
    </citation>
    <scope>NUCLEOTIDE SEQUENCE [LARGE SCALE GENOMIC DNA]</scope>
    <source>
        <strain evidence="1 2">F601</strain>
    </source>
</reference>
<dbReference type="Proteomes" id="UP000190539">
    <property type="component" value="Unassembled WGS sequence"/>
</dbReference>
<name>A0A1V4A8U6_9ACTN</name>
<dbReference type="EMBL" id="MVFC01000009">
    <property type="protein sequence ID" value="OON79626.1"/>
    <property type="molecule type" value="Genomic_DNA"/>
</dbReference>
<dbReference type="Pfam" id="PF11753">
    <property type="entry name" value="DUF3310"/>
    <property type="match status" value="1"/>
</dbReference>